<dbReference type="OrthoDB" id="6184284at2"/>
<keyword evidence="1" id="KW-0472">Membrane</keyword>
<reference evidence="2 3" key="1">
    <citation type="submission" date="2018-08" db="EMBL/GenBank/DDBJ databases">
        <title>Thalassotalea euphylliae genome.</title>
        <authorList>
            <person name="Summers S."/>
            <person name="Rice S.A."/>
            <person name="Freckelton M.L."/>
            <person name="Nedved B.T."/>
            <person name="Hadfield M.G."/>
        </authorList>
    </citation>
    <scope>NUCLEOTIDE SEQUENCE [LARGE SCALE GENOMIC DNA]</scope>
    <source>
        <strain evidence="2 3">H2</strain>
    </source>
</reference>
<organism evidence="2 3">
    <name type="scientific">Thalassotalea euphylliae</name>
    <dbReference type="NCBI Taxonomy" id="1655234"/>
    <lineage>
        <taxon>Bacteria</taxon>
        <taxon>Pseudomonadati</taxon>
        <taxon>Pseudomonadota</taxon>
        <taxon>Gammaproteobacteria</taxon>
        <taxon>Alteromonadales</taxon>
        <taxon>Colwelliaceae</taxon>
        <taxon>Thalassotalea</taxon>
    </lineage>
</organism>
<dbReference type="InterPro" id="IPR021550">
    <property type="entry name" value="DUF2897"/>
</dbReference>
<evidence type="ECO:0000313" key="3">
    <source>
        <dbReference type="Proteomes" id="UP000256999"/>
    </source>
</evidence>
<evidence type="ECO:0000313" key="2">
    <source>
        <dbReference type="EMBL" id="REL34963.1"/>
    </source>
</evidence>
<keyword evidence="1" id="KW-0812">Transmembrane</keyword>
<name>A0A3E0UEG1_9GAMM</name>
<dbReference type="EMBL" id="QUOV01000001">
    <property type="protein sequence ID" value="REL34963.1"/>
    <property type="molecule type" value="Genomic_DNA"/>
</dbReference>
<dbReference type="RefSeq" id="WP_115999637.1">
    <property type="nucleotide sequence ID" value="NZ_QUOV01000001.1"/>
</dbReference>
<accession>A0A3E0UEG1</accession>
<dbReference type="Pfam" id="PF11446">
    <property type="entry name" value="DUF2897"/>
    <property type="match status" value="1"/>
</dbReference>
<keyword evidence="1" id="KW-1133">Transmembrane helix</keyword>
<proteinExistence type="predicted"/>
<comment type="caution">
    <text evidence="2">The sequence shown here is derived from an EMBL/GenBank/DDBJ whole genome shotgun (WGS) entry which is preliminary data.</text>
</comment>
<feature type="transmembrane region" description="Helical" evidence="1">
    <location>
        <begin position="6"/>
        <end position="23"/>
    </location>
</feature>
<protein>
    <submittedName>
        <fullName evidence="2">DUF2897 family protein</fullName>
    </submittedName>
</protein>
<dbReference type="AlphaFoldDB" id="A0A3E0UEG1"/>
<sequence length="57" mass="6694">MNIEQLLILVLALGVIWGGILLLKQSAKKFNLTDEQKRKIKERQAAWEKEEKEEDKE</sequence>
<gene>
    <name evidence="2" type="ORF">DXX92_06045</name>
</gene>
<dbReference type="Proteomes" id="UP000256999">
    <property type="component" value="Unassembled WGS sequence"/>
</dbReference>
<evidence type="ECO:0000256" key="1">
    <source>
        <dbReference type="SAM" id="Phobius"/>
    </source>
</evidence>